<keyword evidence="8" id="KW-0249">Electron transport</keyword>
<evidence type="ECO:0000256" key="6">
    <source>
        <dbReference type="ARBA" id="ARBA00022692"/>
    </source>
</evidence>
<dbReference type="InterPro" id="IPR007372">
    <property type="entry name" value="Lipid/polyisoprenoid-bd_YceI"/>
</dbReference>
<protein>
    <submittedName>
        <fullName evidence="15">Cytochrome b/b6 domain-containing protein</fullName>
    </submittedName>
</protein>
<evidence type="ECO:0000256" key="3">
    <source>
        <dbReference type="ARBA" id="ARBA00022448"/>
    </source>
</evidence>
<keyword evidence="16" id="KW-1185">Reference proteome</keyword>
<evidence type="ECO:0000256" key="11">
    <source>
        <dbReference type="ARBA" id="ARBA00023136"/>
    </source>
</evidence>
<evidence type="ECO:0000256" key="2">
    <source>
        <dbReference type="ARBA" id="ARBA00004651"/>
    </source>
</evidence>
<dbReference type="InterPro" id="IPR052168">
    <property type="entry name" value="Cytochrome_b561_oxidase"/>
</dbReference>
<keyword evidence="4" id="KW-1003">Cell membrane</keyword>
<dbReference type="PANTHER" id="PTHR30529">
    <property type="entry name" value="CYTOCHROME B561"/>
    <property type="match status" value="1"/>
</dbReference>
<feature type="domain" description="Lipid/polyisoprenoid-binding YceI-like" evidence="14">
    <location>
        <begin position="245"/>
        <end position="400"/>
    </location>
</feature>
<keyword evidence="5" id="KW-0349">Heme</keyword>
<evidence type="ECO:0000256" key="13">
    <source>
        <dbReference type="SAM" id="Phobius"/>
    </source>
</evidence>
<proteinExistence type="inferred from homology"/>
<dbReference type="Pfam" id="PF04264">
    <property type="entry name" value="YceI"/>
    <property type="match status" value="1"/>
</dbReference>
<dbReference type="SUPFAM" id="SSF81342">
    <property type="entry name" value="Transmembrane di-heme cytochromes"/>
    <property type="match status" value="1"/>
</dbReference>
<feature type="transmembrane region" description="Helical" evidence="13">
    <location>
        <begin position="55"/>
        <end position="77"/>
    </location>
</feature>
<dbReference type="SMART" id="SM00867">
    <property type="entry name" value="YceI"/>
    <property type="match status" value="1"/>
</dbReference>
<keyword evidence="6 13" id="KW-0812">Transmembrane</keyword>
<dbReference type="Gene3D" id="2.40.128.110">
    <property type="entry name" value="Lipid/polyisoprenoid-binding, YceI-like"/>
    <property type="match status" value="1"/>
</dbReference>
<dbReference type="RefSeq" id="WP_380789669.1">
    <property type="nucleotide sequence ID" value="NZ_JBHTKR010000002.1"/>
</dbReference>
<sequence>MPRTNTVQTYGSVAKTFHWLTALLILTAIPLGLIATDLAHRIAAGETALIVEATLLFSLHKTIGIAAFLTALGRILWALRQPRPGLLNGARPAEATLAGIVHWLLYGAMLMTPLSGWVHHAATTGFAPIWWPLGQTLPFVPQSTVVADAATTVHFLSSRVLIVAILLHVGGALKHHLIDRDDTLRRMLPRANVRQSPSAAQPGHALPLLAAGVIWLGIITAGAAPALINVNRPAPVAATTAAPGDWQVQEGTLALAIRQMGSPVTGQFTDWSAQISFADDPAQEVNGRVRVEITIASLSLGTVTGQAMGGDFFDQATHPRAVFEGDILRRDQGFVADGTLTIKDNAVPVALPFDLVVTDDQAQMTGSLTLDRRDFGIGGSVTEESTLAFGVDITVNLTAQRMPAAN</sequence>
<feature type="transmembrane region" description="Helical" evidence="13">
    <location>
        <begin position="12"/>
        <end position="35"/>
    </location>
</feature>
<comment type="subcellular location">
    <subcellularLocation>
        <location evidence="2">Cell membrane</location>
        <topology evidence="2">Multi-pass membrane protein</topology>
    </subcellularLocation>
</comment>
<comment type="similarity">
    <text evidence="12">Belongs to the cytochrome b561 family.</text>
</comment>
<feature type="transmembrane region" description="Helical" evidence="13">
    <location>
        <begin position="205"/>
        <end position="228"/>
    </location>
</feature>
<evidence type="ECO:0000256" key="12">
    <source>
        <dbReference type="ARBA" id="ARBA00037975"/>
    </source>
</evidence>
<evidence type="ECO:0000256" key="8">
    <source>
        <dbReference type="ARBA" id="ARBA00022982"/>
    </source>
</evidence>
<dbReference type="InterPro" id="IPR011577">
    <property type="entry name" value="Cyt_b561_bac/Ni-Hgenase"/>
</dbReference>
<evidence type="ECO:0000256" key="10">
    <source>
        <dbReference type="ARBA" id="ARBA00023004"/>
    </source>
</evidence>
<keyword evidence="7" id="KW-0479">Metal-binding</keyword>
<reference evidence="16" key="1">
    <citation type="journal article" date="2019" name="Int. J. Syst. Evol. Microbiol.">
        <title>The Global Catalogue of Microorganisms (GCM) 10K type strain sequencing project: providing services to taxonomists for standard genome sequencing and annotation.</title>
        <authorList>
            <consortium name="The Broad Institute Genomics Platform"/>
            <consortium name="The Broad Institute Genome Sequencing Center for Infectious Disease"/>
            <person name="Wu L."/>
            <person name="Ma J."/>
        </authorList>
    </citation>
    <scope>NUCLEOTIDE SEQUENCE [LARGE SCALE GENOMIC DNA]</scope>
    <source>
        <strain evidence="16">CCUG 55328</strain>
    </source>
</reference>
<evidence type="ECO:0000256" key="5">
    <source>
        <dbReference type="ARBA" id="ARBA00022617"/>
    </source>
</evidence>
<dbReference type="Proteomes" id="UP001597151">
    <property type="component" value="Unassembled WGS sequence"/>
</dbReference>
<organism evidence="15 16">
    <name type="scientific">Seohaeicola saemankumensis</name>
    <dbReference type="NCBI Taxonomy" id="481181"/>
    <lineage>
        <taxon>Bacteria</taxon>
        <taxon>Pseudomonadati</taxon>
        <taxon>Pseudomonadota</taxon>
        <taxon>Alphaproteobacteria</taxon>
        <taxon>Rhodobacterales</taxon>
        <taxon>Roseobacteraceae</taxon>
        <taxon>Seohaeicola</taxon>
    </lineage>
</organism>
<dbReference type="SUPFAM" id="SSF101874">
    <property type="entry name" value="YceI-like"/>
    <property type="match status" value="1"/>
</dbReference>
<evidence type="ECO:0000256" key="7">
    <source>
        <dbReference type="ARBA" id="ARBA00022723"/>
    </source>
</evidence>
<keyword evidence="10" id="KW-0408">Iron</keyword>
<evidence type="ECO:0000256" key="9">
    <source>
        <dbReference type="ARBA" id="ARBA00022989"/>
    </source>
</evidence>
<gene>
    <name evidence="15" type="ORF">ACFQ3C_06285</name>
</gene>
<feature type="transmembrane region" description="Helical" evidence="13">
    <location>
        <begin position="97"/>
        <end position="118"/>
    </location>
</feature>
<dbReference type="Gene3D" id="1.20.950.20">
    <property type="entry name" value="Transmembrane di-heme cytochromes, Chain C"/>
    <property type="match status" value="1"/>
</dbReference>
<dbReference type="Pfam" id="PF01292">
    <property type="entry name" value="Ni_hydr_CYTB"/>
    <property type="match status" value="1"/>
</dbReference>
<evidence type="ECO:0000259" key="14">
    <source>
        <dbReference type="SMART" id="SM00867"/>
    </source>
</evidence>
<evidence type="ECO:0000256" key="1">
    <source>
        <dbReference type="ARBA" id="ARBA00001970"/>
    </source>
</evidence>
<dbReference type="EMBL" id="JBHTKR010000002">
    <property type="protein sequence ID" value="MFD1194271.1"/>
    <property type="molecule type" value="Genomic_DNA"/>
</dbReference>
<evidence type="ECO:0000256" key="4">
    <source>
        <dbReference type="ARBA" id="ARBA00022475"/>
    </source>
</evidence>
<keyword evidence="3" id="KW-0813">Transport</keyword>
<evidence type="ECO:0000313" key="15">
    <source>
        <dbReference type="EMBL" id="MFD1194271.1"/>
    </source>
</evidence>
<keyword evidence="11 13" id="KW-0472">Membrane</keyword>
<dbReference type="InterPro" id="IPR036761">
    <property type="entry name" value="TTHA0802/YceI-like_sf"/>
</dbReference>
<comment type="cofactor">
    <cofactor evidence="1">
        <name>heme b</name>
        <dbReference type="ChEBI" id="CHEBI:60344"/>
    </cofactor>
</comment>
<dbReference type="InterPro" id="IPR016174">
    <property type="entry name" value="Di-haem_cyt_TM"/>
</dbReference>
<evidence type="ECO:0000313" key="16">
    <source>
        <dbReference type="Proteomes" id="UP001597151"/>
    </source>
</evidence>
<comment type="caution">
    <text evidence="15">The sequence shown here is derived from an EMBL/GenBank/DDBJ whole genome shotgun (WGS) entry which is preliminary data.</text>
</comment>
<keyword evidence="9 13" id="KW-1133">Transmembrane helix</keyword>
<dbReference type="PANTHER" id="PTHR30529:SF7">
    <property type="entry name" value="CYTOCHROME B561 BACTERIAL_NI-HYDROGENASE DOMAIN-CONTAINING PROTEIN"/>
    <property type="match status" value="1"/>
</dbReference>
<accession>A0ABW3TBP3</accession>
<name>A0ABW3TBP3_9RHOB</name>